<dbReference type="PRINTS" id="PR00956">
    <property type="entry name" value="FLGMOTORFLIN"/>
</dbReference>
<organism evidence="9 10">
    <name type="scientific">Nautilia profundicola (strain ATCC BAA-1463 / DSM 18972 / AmH)</name>
    <dbReference type="NCBI Taxonomy" id="598659"/>
    <lineage>
        <taxon>Bacteria</taxon>
        <taxon>Pseudomonadati</taxon>
        <taxon>Campylobacterota</taxon>
        <taxon>Epsilonproteobacteria</taxon>
        <taxon>Nautiliales</taxon>
        <taxon>Nautiliaceae</taxon>
        <taxon>Nautilia</taxon>
    </lineage>
</organism>
<dbReference type="eggNOG" id="COG1886">
    <property type="taxonomic scope" value="Bacteria"/>
</dbReference>
<evidence type="ECO:0000313" key="10">
    <source>
        <dbReference type="Proteomes" id="UP000000448"/>
    </source>
</evidence>
<dbReference type="OrthoDB" id="5365677at2"/>
<accession>B9L7W5</accession>
<comment type="subcellular location">
    <subcellularLocation>
        <location evidence="1">Cell membrane</location>
        <topology evidence="1">Peripheral membrane protein</topology>
        <orientation evidence="1">Cytoplasmic side</orientation>
    </subcellularLocation>
</comment>
<evidence type="ECO:0000256" key="5">
    <source>
        <dbReference type="ARBA" id="ARBA00022500"/>
    </source>
</evidence>
<dbReference type="SUPFAM" id="SSF101801">
    <property type="entry name" value="Surface presentation of antigens (SPOA)"/>
    <property type="match status" value="1"/>
</dbReference>
<evidence type="ECO:0000259" key="8">
    <source>
        <dbReference type="Pfam" id="PF01052"/>
    </source>
</evidence>
<dbReference type="KEGG" id="nam:NAMH_0300"/>
<dbReference type="RefSeq" id="WP_012663604.1">
    <property type="nucleotide sequence ID" value="NC_012115.1"/>
</dbReference>
<evidence type="ECO:0000256" key="2">
    <source>
        <dbReference type="ARBA" id="ARBA00009226"/>
    </source>
</evidence>
<reference evidence="9 10" key="1">
    <citation type="journal article" date="2009" name="PLoS Genet.">
        <title>Adaptations to submarine hydrothermal environments exemplified by the genome of Nautilia profundicola.</title>
        <authorList>
            <person name="Campbell B.J."/>
            <person name="Smith J.L."/>
            <person name="Hanson T.E."/>
            <person name="Klotz M.G."/>
            <person name="Stein L.Y."/>
            <person name="Lee C.K."/>
            <person name="Wu D."/>
            <person name="Robinson J.M."/>
            <person name="Khouri H.M."/>
            <person name="Eisen J.A."/>
            <person name="Cary S.C."/>
        </authorList>
    </citation>
    <scope>NUCLEOTIDE SEQUENCE [LARGE SCALE GENOMIC DNA]</scope>
    <source>
        <strain evidence="10">ATCC BAA-1463 / DSM 18972 / AmH</strain>
    </source>
</reference>
<keyword evidence="4" id="KW-1003">Cell membrane</keyword>
<dbReference type="GO" id="GO:0003774">
    <property type="term" value="F:cytoskeletal motor activity"/>
    <property type="evidence" value="ECO:0007669"/>
    <property type="project" value="InterPro"/>
</dbReference>
<dbReference type="PANTHER" id="PTHR43484">
    <property type="match status" value="1"/>
</dbReference>
<dbReference type="InterPro" id="IPR001543">
    <property type="entry name" value="FliN-like_C"/>
</dbReference>
<evidence type="ECO:0000256" key="3">
    <source>
        <dbReference type="ARBA" id="ARBA00021897"/>
    </source>
</evidence>
<comment type="similarity">
    <text evidence="2">Belongs to the FliN/MopA/SpaO family.</text>
</comment>
<name>B9L7W5_NAUPA</name>
<dbReference type="GO" id="GO:0009425">
    <property type="term" value="C:bacterial-type flagellum basal body"/>
    <property type="evidence" value="ECO:0007669"/>
    <property type="project" value="InterPro"/>
</dbReference>
<dbReference type="Pfam" id="PF01052">
    <property type="entry name" value="FliMN_C"/>
    <property type="match status" value="1"/>
</dbReference>
<evidence type="ECO:0000256" key="6">
    <source>
        <dbReference type="ARBA" id="ARBA00022779"/>
    </source>
</evidence>
<dbReference type="PANTHER" id="PTHR43484:SF1">
    <property type="entry name" value="FLAGELLAR MOTOR SWITCH PROTEIN FLIN"/>
    <property type="match status" value="1"/>
</dbReference>
<sequence>MEEKKLIEEDIEEFIPDYSNLLDTEVLFESDLGRVDITLREILALQKGSVIDLQKPEGESAEVYINGRIIGKGEVMVYEKNLAIRLNEVLDANQLIYYLTKET</sequence>
<keyword evidence="5" id="KW-0145">Chemotaxis</keyword>
<evidence type="ECO:0000256" key="1">
    <source>
        <dbReference type="ARBA" id="ARBA00004413"/>
    </source>
</evidence>
<keyword evidence="6" id="KW-0283">Flagellar rotation</keyword>
<dbReference type="GO" id="GO:0006935">
    <property type="term" value="P:chemotaxis"/>
    <property type="evidence" value="ECO:0007669"/>
    <property type="project" value="UniProtKB-KW"/>
</dbReference>
<evidence type="ECO:0000256" key="4">
    <source>
        <dbReference type="ARBA" id="ARBA00022475"/>
    </source>
</evidence>
<dbReference type="AlphaFoldDB" id="B9L7W5"/>
<dbReference type="HOGENOM" id="CLU_097058_4_0_7"/>
<evidence type="ECO:0000256" key="7">
    <source>
        <dbReference type="ARBA" id="ARBA00023136"/>
    </source>
</evidence>
<dbReference type="STRING" id="598659.NAMH_0300"/>
<dbReference type="GO" id="GO:0005886">
    <property type="term" value="C:plasma membrane"/>
    <property type="evidence" value="ECO:0007669"/>
    <property type="project" value="UniProtKB-SubCell"/>
</dbReference>
<keyword evidence="7" id="KW-0472">Membrane</keyword>
<dbReference type="InterPro" id="IPR001172">
    <property type="entry name" value="FliN_T3SS_HrcQb"/>
</dbReference>
<dbReference type="InterPro" id="IPR036429">
    <property type="entry name" value="SpoA-like_sf"/>
</dbReference>
<dbReference type="Proteomes" id="UP000000448">
    <property type="component" value="Chromosome"/>
</dbReference>
<gene>
    <name evidence="9" type="ordered locus">NAMH_0300</name>
</gene>
<dbReference type="InterPro" id="IPR051469">
    <property type="entry name" value="FliN/MopA/SpaO"/>
</dbReference>
<dbReference type="GO" id="GO:0071973">
    <property type="term" value="P:bacterial-type flagellum-dependent cell motility"/>
    <property type="evidence" value="ECO:0007669"/>
    <property type="project" value="InterPro"/>
</dbReference>
<evidence type="ECO:0000313" key="9">
    <source>
        <dbReference type="EMBL" id="ACM92232.1"/>
    </source>
</evidence>
<dbReference type="NCBIfam" id="NF006273">
    <property type="entry name" value="PRK08433.1"/>
    <property type="match status" value="1"/>
</dbReference>
<keyword evidence="10" id="KW-1185">Reference proteome</keyword>
<dbReference type="EMBL" id="CP001279">
    <property type="protein sequence ID" value="ACM92232.1"/>
    <property type="molecule type" value="Genomic_DNA"/>
</dbReference>
<feature type="domain" description="Flagellar motor switch protein FliN-like C-terminal" evidence="8">
    <location>
        <begin position="20"/>
        <end position="90"/>
    </location>
</feature>
<dbReference type="Gene3D" id="2.30.330.10">
    <property type="entry name" value="SpoA-like"/>
    <property type="match status" value="1"/>
</dbReference>
<protein>
    <recommendedName>
        <fullName evidence="3">Flagellar motor switch protein FliN</fullName>
    </recommendedName>
</protein>
<proteinExistence type="inferred from homology"/>